<dbReference type="EMBL" id="ML014454">
    <property type="protein sequence ID" value="RKO98394.1"/>
    <property type="molecule type" value="Genomic_DNA"/>
</dbReference>
<feature type="transmembrane region" description="Helical" evidence="2">
    <location>
        <begin position="126"/>
        <end position="152"/>
    </location>
</feature>
<gene>
    <name evidence="3" type="ORF">CXG81DRAFT_28773</name>
</gene>
<keyword evidence="2" id="KW-0812">Transmembrane</keyword>
<protein>
    <submittedName>
        <fullName evidence="3">Uncharacterized protein</fullName>
    </submittedName>
</protein>
<sequence>MPALSTSDGSPMPNGAVSARRGNGHRQAKPSRPAPTSASSLTHLVGAAKAATMDRLLQLVAGVRGLVPRVLPPAYAAPVLDSMDTLAALLDRFPVLQVFVLTFGALGIVPAVLGAAVVGAWGAAMLAVFGGAAVLVQGAAMAVVGAIVALAMGLAGAGAFWAAGMWSAVMVAARLVARLRGQT</sequence>
<name>A0A4P9WY88_9FUNG</name>
<evidence type="ECO:0000313" key="3">
    <source>
        <dbReference type="EMBL" id="RKO98394.1"/>
    </source>
</evidence>
<evidence type="ECO:0000256" key="1">
    <source>
        <dbReference type="SAM" id="MobiDB-lite"/>
    </source>
</evidence>
<feature type="transmembrane region" description="Helical" evidence="2">
    <location>
        <begin position="95"/>
        <end position="119"/>
    </location>
</feature>
<keyword evidence="4" id="KW-1185">Reference proteome</keyword>
<accession>A0A4P9WY88</accession>
<keyword evidence="2" id="KW-1133">Transmembrane helix</keyword>
<feature type="region of interest" description="Disordered" evidence="1">
    <location>
        <begin position="1"/>
        <end position="40"/>
    </location>
</feature>
<dbReference type="Proteomes" id="UP000274922">
    <property type="component" value="Unassembled WGS sequence"/>
</dbReference>
<dbReference type="AlphaFoldDB" id="A0A4P9WY88"/>
<evidence type="ECO:0000313" key="4">
    <source>
        <dbReference type="Proteomes" id="UP000274922"/>
    </source>
</evidence>
<organism evidence="3 4">
    <name type="scientific">Caulochytrium protostelioides</name>
    <dbReference type="NCBI Taxonomy" id="1555241"/>
    <lineage>
        <taxon>Eukaryota</taxon>
        <taxon>Fungi</taxon>
        <taxon>Fungi incertae sedis</taxon>
        <taxon>Chytridiomycota</taxon>
        <taxon>Chytridiomycota incertae sedis</taxon>
        <taxon>Chytridiomycetes</taxon>
        <taxon>Caulochytriales</taxon>
        <taxon>Caulochytriaceae</taxon>
        <taxon>Caulochytrium</taxon>
    </lineage>
</organism>
<keyword evidence="2" id="KW-0472">Membrane</keyword>
<feature type="transmembrane region" description="Helical" evidence="2">
    <location>
        <begin position="158"/>
        <end position="177"/>
    </location>
</feature>
<evidence type="ECO:0000256" key="2">
    <source>
        <dbReference type="SAM" id="Phobius"/>
    </source>
</evidence>
<reference evidence="4" key="1">
    <citation type="journal article" date="2018" name="Nat. Microbiol.">
        <title>Leveraging single-cell genomics to expand the fungal tree of life.</title>
        <authorList>
            <person name="Ahrendt S.R."/>
            <person name="Quandt C.A."/>
            <person name="Ciobanu D."/>
            <person name="Clum A."/>
            <person name="Salamov A."/>
            <person name="Andreopoulos B."/>
            <person name="Cheng J.F."/>
            <person name="Woyke T."/>
            <person name="Pelin A."/>
            <person name="Henrissat B."/>
            <person name="Reynolds N.K."/>
            <person name="Benny G.L."/>
            <person name="Smith M.E."/>
            <person name="James T.Y."/>
            <person name="Grigoriev I.V."/>
        </authorList>
    </citation>
    <scope>NUCLEOTIDE SEQUENCE [LARGE SCALE GENOMIC DNA]</scope>
    <source>
        <strain evidence="4">ATCC 52028</strain>
    </source>
</reference>
<proteinExistence type="predicted"/>